<dbReference type="Gene3D" id="3.30.300.30">
    <property type="match status" value="1"/>
</dbReference>
<protein>
    <submittedName>
        <fullName evidence="5">AMP-binding protein</fullName>
    </submittedName>
</protein>
<evidence type="ECO:0000313" key="6">
    <source>
        <dbReference type="Proteomes" id="UP000666369"/>
    </source>
</evidence>
<dbReference type="RefSeq" id="WP_166100575.1">
    <property type="nucleotide sequence ID" value="NZ_JAADJT010000003.1"/>
</dbReference>
<dbReference type="Pfam" id="PF22818">
    <property type="entry name" value="ApeI-like"/>
    <property type="match status" value="1"/>
</dbReference>
<dbReference type="InterPro" id="IPR000873">
    <property type="entry name" value="AMP-dep_synth/lig_dom"/>
</dbReference>
<dbReference type="PROSITE" id="PS00758">
    <property type="entry name" value="ARGE_DAPE_CPG2_1"/>
    <property type="match status" value="1"/>
</dbReference>
<feature type="domain" description="ApeI dehydratase-like" evidence="4">
    <location>
        <begin position="510"/>
        <end position="608"/>
    </location>
</feature>
<dbReference type="InterPro" id="IPR050237">
    <property type="entry name" value="ATP-dep_AMP-bd_enzyme"/>
</dbReference>
<keyword evidence="2" id="KW-0378">Hydrolase</keyword>
<dbReference type="InterPro" id="IPR001261">
    <property type="entry name" value="ArgE/DapE_CS"/>
</dbReference>
<gene>
    <name evidence="5" type="ORF">GW587_07365</name>
</gene>
<dbReference type="Gene3D" id="3.10.129.10">
    <property type="entry name" value="Hotdog Thioesterase"/>
    <property type="match status" value="1"/>
</dbReference>
<reference evidence="6" key="2">
    <citation type="submission" date="2023-07" db="EMBL/GenBank/DDBJ databases">
        <title>Duganella aceri sp. nov., isolated from tree sap.</title>
        <authorList>
            <person name="Kim I.S."/>
        </authorList>
    </citation>
    <scope>NUCLEOTIDE SEQUENCE [LARGE SCALE GENOMIC DNA]</scope>
    <source>
        <strain evidence="6">SAP-35</strain>
    </source>
</reference>
<dbReference type="SUPFAM" id="SSF56801">
    <property type="entry name" value="Acetyl-CoA synthetase-like"/>
    <property type="match status" value="1"/>
</dbReference>
<dbReference type="InterPro" id="IPR054545">
    <property type="entry name" value="ApeI-like"/>
</dbReference>
<organism evidence="5 6">
    <name type="scientific">Duganella aceris</name>
    <dbReference type="NCBI Taxonomy" id="2703883"/>
    <lineage>
        <taxon>Bacteria</taxon>
        <taxon>Pseudomonadati</taxon>
        <taxon>Pseudomonadota</taxon>
        <taxon>Betaproteobacteria</taxon>
        <taxon>Burkholderiales</taxon>
        <taxon>Oxalobacteraceae</taxon>
        <taxon>Telluria group</taxon>
        <taxon>Duganella</taxon>
    </lineage>
</organism>
<evidence type="ECO:0000259" key="3">
    <source>
        <dbReference type="Pfam" id="PF00501"/>
    </source>
</evidence>
<evidence type="ECO:0000313" key="5">
    <source>
        <dbReference type="EMBL" id="NGZ84072.1"/>
    </source>
</evidence>
<dbReference type="InterPro" id="IPR045851">
    <property type="entry name" value="AMP-bd_C_sf"/>
</dbReference>
<reference evidence="5 6" key="1">
    <citation type="submission" date="2020-01" db="EMBL/GenBank/DDBJ databases">
        <authorList>
            <person name="Lee S.D."/>
        </authorList>
    </citation>
    <scope>NUCLEOTIDE SEQUENCE [LARGE SCALE GENOMIC DNA]</scope>
    <source>
        <strain evidence="5 6">SAP-35</strain>
    </source>
</reference>
<dbReference type="Gene3D" id="3.40.50.12780">
    <property type="entry name" value="N-terminal domain of ligase-like"/>
    <property type="match status" value="1"/>
</dbReference>
<dbReference type="PANTHER" id="PTHR43767:SF8">
    <property type="entry name" value="LONG-CHAIN-FATTY-ACID--COA LIGASE"/>
    <property type="match status" value="1"/>
</dbReference>
<sequence length="616" mass="65788">MSDRIENLYAAIAARPADGLVGWRAGEGVCNEVFLARVQAWHALLRGLAGRDFALYLDDSIEFGAALLGAWHAGKTIWLSADTLEATCASLRTSVDGFLGQFPAAQQPLSPDAAPAASPFADAAAFTLSLGDASVAAIASGIAVLASAARSAMVGFGGALSGDMPALVVFTSGSTGAAQAIPKKLSQLASEVETLDVLFGRAAGDAAVLATVSHQHIYGLLFKVLWPLSTARPIHALSITYPEELAPAMAAGPCVLIASPAHLKRLPDHLDWTAAARMLRSVFSSGGPLAPETATSVGGMLGEVPIEVYGSSETGGVAWRQRSRCGDDSWLPFPTVDWRLGEDDDTLEVRSPHLEDDNWLALADRAARSGEKRFLLLGRSDRIVKIEEKRISLSAMEAALLATGLAAEARVILCEPAAGERQRLAAFIVPTPQGRTLLDLDGKQALNAKLRTALATTVEAVALPRRWRYLDQMPVNAQGKTTLAALLALLDSEEGAPTHRPRFPQLRVMEREPQRVLLEVSAPANLLYFDGHFDVAPILPGVVQVEWAIHYGRQYFSLPPQFKGINALKFQQVIQPDMPVQLELLHDTSKGSLNFRYVSEAGQHASGRIMLGAADV</sequence>
<name>A0ABX0FHN3_9BURK</name>
<dbReference type="EMBL" id="JAADJT010000003">
    <property type="protein sequence ID" value="NGZ84072.1"/>
    <property type="molecule type" value="Genomic_DNA"/>
</dbReference>
<dbReference type="InterPro" id="IPR029069">
    <property type="entry name" value="HotDog_dom_sf"/>
</dbReference>
<keyword evidence="6" id="KW-1185">Reference proteome</keyword>
<dbReference type="SUPFAM" id="SSF54637">
    <property type="entry name" value="Thioesterase/thiol ester dehydrase-isomerase"/>
    <property type="match status" value="1"/>
</dbReference>
<accession>A0ABX0FHN3</accession>
<evidence type="ECO:0000259" key="4">
    <source>
        <dbReference type="Pfam" id="PF22818"/>
    </source>
</evidence>
<comment type="caution">
    <text evidence="5">The sequence shown here is derived from an EMBL/GenBank/DDBJ whole genome shotgun (WGS) entry which is preliminary data.</text>
</comment>
<dbReference type="PANTHER" id="PTHR43767">
    <property type="entry name" value="LONG-CHAIN-FATTY-ACID--COA LIGASE"/>
    <property type="match status" value="1"/>
</dbReference>
<keyword evidence="1" id="KW-0436">Ligase</keyword>
<proteinExistence type="predicted"/>
<evidence type="ECO:0000256" key="2">
    <source>
        <dbReference type="ARBA" id="ARBA00022801"/>
    </source>
</evidence>
<evidence type="ECO:0000256" key="1">
    <source>
        <dbReference type="ARBA" id="ARBA00022598"/>
    </source>
</evidence>
<dbReference type="Pfam" id="PF00501">
    <property type="entry name" value="AMP-binding"/>
    <property type="match status" value="1"/>
</dbReference>
<dbReference type="Proteomes" id="UP000666369">
    <property type="component" value="Unassembled WGS sequence"/>
</dbReference>
<dbReference type="InterPro" id="IPR042099">
    <property type="entry name" value="ANL_N_sf"/>
</dbReference>
<feature type="domain" description="AMP-dependent synthetase/ligase" evidence="3">
    <location>
        <begin position="160"/>
        <end position="341"/>
    </location>
</feature>